<gene>
    <name evidence="2" type="ORF">E2C01_078950</name>
</gene>
<evidence type="ECO:0000313" key="2">
    <source>
        <dbReference type="EMBL" id="MPC84221.1"/>
    </source>
</evidence>
<reference evidence="2 3" key="1">
    <citation type="submission" date="2019-05" db="EMBL/GenBank/DDBJ databases">
        <title>Another draft genome of Portunus trituberculatus and its Hox gene families provides insights of decapod evolution.</title>
        <authorList>
            <person name="Jeong J.-H."/>
            <person name="Song I."/>
            <person name="Kim S."/>
            <person name="Choi T."/>
            <person name="Kim D."/>
            <person name="Ryu S."/>
            <person name="Kim W."/>
        </authorList>
    </citation>
    <scope>NUCLEOTIDE SEQUENCE [LARGE SCALE GENOMIC DNA]</scope>
    <source>
        <tissue evidence="2">Muscle</tissue>
    </source>
</reference>
<proteinExistence type="predicted"/>
<sequence>MKTRPGTEGVKRSLRRCLDVKEGTAKGDTATNQLTELVTILVNETDSTEGEETHAARSGNNTGRSARGPRQEES</sequence>
<keyword evidence="3" id="KW-1185">Reference proteome</keyword>
<organism evidence="2 3">
    <name type="scientific">Portunus trituberculatus</name>
    <name type="common">Swimming crab</name>
    <name type="synonym">Neptunus trituberculatus</name>
    <dbReference type="NCBI Taxonomy" id="210409"/>
    <lineage>
        <taxon>Eukaryota</taxon>
        <taxon>Metazoa</taxon>
        <taxon>Ecdysozoa</taxon>
        <taxon>Arthropoda</taxon>
        <taxon>Crustacea</taxon>
        <taxon>Multicrustacea</taxon>
        <taxon>Malacostraca</taxon>
        <taxon>Eumalacostraca</taxon>
        <taxon>Eucarida</taxon>
        <taxon>Decapoda</taxon>
        <taxon>Pleocyemata</taxon>
        <taxon>Brachyura</taxon>
        <taxon>Eubrachyura</taxon>
        <taxon>Portunoidea</taxon>
        <taxon>Portunidae</taxon>
        <taxon>Portuninae</taxon>
        <taxon>Portunus</taxon>
    </lineage>
</organism>
<evidence type="ECO:0000313" key="3">
    <source>
        <dbReference type="Proteomes" id="UP000324222"/>
    </source>
</evidence>
<name>A0A5B7IFQ1_PORTR</name>
<dbReference type="AlphaFoldDB" id="A0A5B7IFQ1"/>
<comment type="caution">
    <text evidence="2">The sequence shown here is derived from an EMBL/GenBank/DDBJ whole genome shotgun (WGS) entry which is preliminary data.</text>
</comment>
<evidence type="ECO:0000256" key="1">
    <source>
        <dbReference type="SAM" id="MobiDB-lite"/>
    </source>
</evidence>
<dbReference type="EMBL" id="VSRR010064813">
    <property type="protein sequence ID" value="MPC84221.1"/>
    <property type="molecule type" value="Genomic_DNA"/>
</dbReference>
<accession>A0A5B7IFQ1</accession>
<dbReference type="Proteomes" id="UP000324222">
    <property type="component" value="Unassembled WGS sequence"/>
</dbReference>
<feature type="region of interest" description="Disordered" evidence="1">
    <location>
        <begin position="43"/>
        <end position="74"/>
    </location>
</feature>
<protein>
    <submittedName>
        <fullName evidence="2">Uncharacterized protein</fullName>
    </submittedName>
</protein>